<dbReference type="InterPro" id="IPR036259">
    <property type="entry name" value="MFS_trans_sf"/>
</dbReference>
<feature type="transmembrane region" description="Helical" evidence="6">
    <location>
        <begin position="220"/>
        <end position="239"/>
    </location>
</feature>
<feature type="transmembrane region" description="Helical" evidence="6">
    <location>
        <begin position="309"/>
        <end position="330"/>
    </location>
</feature>
<keyword evidence="3 6" id="KW-1133">Transmembrane helix</keyword>
<feature type="transmembrane region" description="Helical" evidence="6">
    <location>
        <begin position="143"/>
        <end position="162"/>
    </location>
</feature>
<dbReference type="OrthoDB" id="433512at2759"/>
<evidence type="ECO:0000256" key="3">
    <source>
        <dbReference type="ARBA" id="ARBA00022989"/>
    </source>
</evidence>
<name>S2J066_MUCC1</name>
<dbReference type="CDD" id="cd17364">
    <property type="entry name" value="MFS_PhT"/>
    <property type="match status" value="1"/>
</dbReference>
<dbReference type="PROSITE" id="PS50850">
    <property type="entry name" value="MFS"/>
    <property type="match status" value="1"/>
</dbReference>
<accession>S2J066</accession>
<dbReference type="Proteomes" id="UP000014254">
    <property type="component" value="Unassembled WGS sequence"/>
</dbReference>
<keyword evidence="2 6" id="KW-0812">Transmembrane</keyword>
<dbReference type="OMA" id="VEGDHKK"/>
<organism evidence="8 9">
    <name type="scientific">Mucor circinelloides f. circinelloides (strain 1006PhL)</name>
    <name type="common">Mucormycosis agent</name>
    <name type="synonym">Calyptromyces circinelloides</name>
    <dbReference type="NCBI Taxonomy" id="1220926"/>
    <lineage>
        <taxon>Eukaryota</taxon>
        <taxon>Fungi</taxon>
        <taxon>Fungi incertae sedis</taxon>
        <taxon>Mucoromycota</taxon>
        <taxon>Mucoromycotina</taxon>
        <taxon>Mucoromycetes</taxon>
        <taxon>Mucorales</taxon>
        <taxon>Mucorineae</taxon>
        <taxon>Mucoraceae</taxon>
        <taxon>Mucor</taxon>
    </lineage>
</organism>
<feature type="transmembrane region" description="Helical" evidence="6">
    <location>
        <begin position="89"/>
        <end position="109"/>
    </location>
</feature>
<dbReference type="Gene3D" id="1.20.1250.20">
    <property type="entry name" value="MFS general substrate transporter like domains"/>
    <property type="match status" value="2"/>
</dbReference>
<dbReference type="InterPro" id="IPR005829">
    <property type="entry name" value="Sugar_transporter_CS"/>
</dbReference>
<dbReference type="SUPFAM" id="SSF103473">
    <property type="entry name" value="MFS general substrate transporter"/>
    <property type="match status" value="1"/>
</dbReference>
<dbReference type="PANTHER" id="PTHR24064">
    <property type="entry name" value="SOLUTE CARRIER FAMILY 22 MEMBER"/>
    <property type="match status" value="1"/>
</dbReference>
<dbReference type="InterPro" id="IPR020846">
    <property type="entry name" value="MFS_dom"/>
</dbReference>
<evidence type="ECO:0000313" key="9">
    <source>
        <dbReference type="Proteomes" id="UP000014254"/>
    </source>
</evidence>
<dbReference type="EMBL" id="KE124071">
    <property type="protein sequence ID" value="EPB83421.1"/>
    <property type="molecule type" value="Genomic_DNA"/>
</dbReference>
<evidence type="ECO:0000256" key="5">
    <source>
        <dbReference type="SAM" id="MobiDB-lite"/>
    </source>
</evidence>
<dbReference type="STRING" id="1220926.S2J066"/>
<evidence type="ECO:0000256" key="2">
    <source>
        <dbReference type="ARBA" id="ARBA00022692"/>
    </source>
</evidence>
<dbReference type="VEuPathDB" id="FungiDB:HMPREF1544_09805"/>
<keyword evidence="9" id="KW-1185">Reference proteome</keyword>
<dbReference type="PROSITE" id="PS00217">
    <property type="entry name" value="SUGAR_TRANSPORT_2"/>
    <property type="match status" value="1"/>
</dbReference>
<dbReference type="eggNOG" id="KOG0252">
    <property type="taxonomic scope" value="Eukaryota"/>
</dbReference>
<feature type="transmembrane region" description="Helical" evidence="6">
    <location>
        <begin position="484"/>
        <end position="507"/>
    </location>
</feature>
<proteinExistence type="predicted"/>
<gene>
    <name evidence="8" type="ORF">HMPREF1544_09805</name>
</gene>
<feature type="transmembrane region" description="Helical" evidence="6">
    <location>
        <begin position="448"/>
        <end position="472"/>
    </location>
</feature>
<evidence type="ECO:0000256" key="4">
    <source>
        <dbReference type="ARBA" id="ARBA00023136"/>
    </source>
</evidence>
<evidence type="ECO:0000259" key="7">
    <source>
        <dbReference type="PROSITE" id="PS50850"/>
    </source>
</evidence>
<dbReference type="Pfam" id="PF00083">
    <property type="entry name" value="Sugar_tr"/>
    <property type="match status" value="1"/>
</dbReference>
<comment type="subcellular location">
    <subcellularLocation>
        <location evidence="1">Membrane</location>
        <topology evidence="1">Multi-pass membrane protein</topology>
    </subcellularLocation>
</comment>
<feature type="region of interest" description="Disordered" evidence="5">
    <location>
        <begin position="533"/>
        <end position="569"/>
    </location>
</feature>
<dbReference type="GO" id="GO:0022857">
    <property type="term" value="F:transmembrane transporter activity"/>
    <property type="evidence" value="ECO:0007669"/>
    <property type="project" value="InterPro"/>
</dbReference>
<evidence type="ECO:0000256" key="6">
    <source>
        <dbReference type="SAM" id="Phobius"/>
    </source>
</evidence>
<feature type="transmembrane region" description="Helical" evidence="6">
    <location>
        <begin position="413"/>
        <end position="436"/>
    </location>
</feature>
<sequence length="569" mass="62081">MESLSYHDDSQHQGSSKFHQAEINLASLQSLEEKDKSFNWFMVRTILTSGAGFFTDSYDVFIINLVTPMLGYVYYASNSNKMPANVEGIVKGMASVGTLIGQLLFGFLGDILGRKIYGFELLIIIIGTINCATASSAVRGVSAIGFLGCWRLILGIGIGGDYPMSATITSEWSSTGKRGQMMALIFSMQGIGTLAAAIVTIVLLAIFKEAINADVMNLDYVWRLCIGLGAVPAVATVYLRFTMPESPRYALNVKHDIEEATAAAAAKGEQLQEAHVEAERERTVHEEEKKRDHWAEFRAYFGQWKHLKVLLGTSLSWFLLDIAFYGLGLNNSAVLSAIGFTNKPTPFESLWWNAIGQVIITILGSVPGYYITVFTVEKLGRRWIQLQGFAVTTVIFAILAGCYNLLIENSMPAFIFLFTLAQLFQNFGANATTFIIPGEVFPTKVRASAHGISAASGKAGAIIASFAFNVLVEVGDTKPGQHAFLPQTLGIFSAVMFLGFVVTFFWVPESKGKDLSEFEEGYIANNQNTFELDSNPNFGKAQVDSGSSSSSNDQNRGFTEAMTGDLSKN</sequence>
<dbReference type="PROSITE" id="PS00216">
    <property type="entry name" value="SUGAR_TRANSPORT_1"/>
    <property type="match status" value="1"/>
</dbReference>
<feature type="transmembrane region" description="Helical" evidence="6">
    <location>
        <begin position="350"/>
        <end position="371"/>
    </location>
</feature>
<dbReference type="FunCoup" id="S2J066">
    <property type="interactions" value="735"/>
</dbReference>
<feature type="transmembrane region" description="Helical" evidence="6">
    <location>
        <begin position="383"/>
        <end position="407"/>
    </location>
</feature>
<keyword evidence="4 6" id="KW-0472">Membrane</keyword>
<dbReference type="InterPro" id="IPR005828">
    <property type="entry name" value="MFS_sugar_transport-like"/>
</dbReference>
<feature type="transmembrane region" description="Helical" evidence="6">
    <location>
        <begin position="183"/>
        <end position="208"/>
    </location>
</feature>
<protein>
    <recommendedName>
        <fullName evidence="7">Major facilitator superfamily (MFS) profile domain-containing protein</fullName>
    </recommendedName>
</protein>
<evidence type="ECO:0000256" key="1">
    <source>
        <dbReference type="ARBA" id="ARBA00004141"/>
    </source>
</evidence>
<dbReference type="InParanoid" id="S2J066"/>
<dbReference type="AlphaFoldDB" id="S2J066"/>
<evidence type="ECO:0000313" key="8">
    <source>
        <dbReference type="EMBL" id="EPB83421.1"/>
    </source>
</evidence>
<feature type="transmembrane region" description="Helical" evidence="6">
    <location>
        <begin position="61"/>
        <end position="77"/>
    </location>
</feature>
<reference evidence="9" key="1">
    <citation type="submission" date="2013-05" db="EMBL/GenBank/DDBJ databases">
        <title>The Genome sequence of Mucor circinelloides f. circinelloides 1006PhL.</title>
        <authorList>
            <consortium name="The Broad Institute Genomics Platform"/>
            <person name="Cuomo C."/>
            <person name="Earl A."/>
            <person name="Findley K."/>
            <person name="Lee S.C."/>
            <person name="Walker B."/>
            <person name="Young S."/>
            <person name="Zeng Q."/>
            <person name="Gargeya S."/>
            <person name="Fitzgerald M."/>
            <person name="Haas B."/>
            <person name="Abouelleil A."/>
            <person name="Allen A.W."/>
            <person name="Alvarado L."/>
            <person name="Arachchi H.M."/>
            <person name="Berlin A.M."/>
            <person name="Chapman S.B."/>
            <person name="Gainer-Dewar J."/>
            <person name="Goldberg J."/>
            <person name="Griggs A."/>
            <person name="Gujja S."/>
            <person name="Hansen M."/>
            <person name="Howarth C."/>
            <person name="Imamovic A."/>
            <person name="Ireland A."/>
            <person name="Larimer J."/>
            <person name="McCowan C."/>
            <person name="Murphy C."/>
            <person name="Pearson M."/>
            <person name="Poon T.W."/>
            <person name="Priest M."/>
            <person name="Roberts A."/>
            <person name="Saif S."/>
            <person name="Shea T."/>
            <person name="Sisk P."/>
            <person name="Sykes S."/>
            <person name="Wortman J."/>
            <person name="Nusbaum C."/>
            <person name="Birren B."/>
        </authorList>
    </citation>
    <scope>NUCLEOTIDE SEQUENCE [LARGE SCALE GENOMIC DNA]</scope>
    <source>
        <strain evidence="9">1006PhL</strain>
    </source>
</reference>
<dbReference type="GO" id="GO:0016020">
    <property type="term" value="C:membrane"/>
    <property type="evidence" value="ECO:0007669"/>
    <property type="project" value="UniProtKB-SubCell"/>
</dbReference>
<feature type="domain" description="Major facilitator superfamily (MFS) profile" evidence="7">
    <location>
        <begin position="45"/>
        <end position="511"/>
    </location>
</feature>
<feature type="transmembrane region" description="Helical" evidence="6">
    <location>
        <begin position="116"/>
        <end position="137"/>
    </location>
</feature>